<reference evidence="12" key="2">
    <citation type="submission" date="2021-02" db="EMBL/GenBank/DDBJ databases">
        <authorList>
            <person name="Kimball J.A."/>
            <person name="Haas M.W."/>
            <person name="Macchietto M."/>
            <person name="Kono T."/>
            <person name="Duquette J."/>
            <person name="Shao M."/>
        </authorList>
    </citation>
    <scope>NUCLEOTIDE SEQUENCE</scope>
    <source>
        <tissue evidence="12">Fresh leaf tissue</tissue>
    </source>
</reference>
<reference evidence="12" key="1">
    <citation type="journal article" date="2021" name="bioRxiv">
        <title>Whole Genome Assembly and Annotation of Northern Wild Rice, Zizania palustris L., Supports a Whole Genome Duplication in the Zizania Genus.</title>
        <authorList>
            <person name="Haas M."/>
            <person name="Kono T."/>
            <person name="Macchietto M."/>
            <person name="Millas R."/>
            <person name="McGilp L."/>
            <person name="Shao M."/>
            <person name="Duquette J."/>
            <person name="Hirsch C.N."/>
            <person name="Kimball J."/>
        </authorList>
    </citation>
    <scope>NUCLEOTIDE SEQUENCE</scope>
    <source>
        <tissue evidence="12">Fresh leaf tissue</tissue>
    </source>
</reference>
<keyword evidence="5" id="KW-0238">DNA-binding</keyword>
<dbReference type="PANTHER" id="PTHR24009:SF3">
    <property type="entry name" value="RNA-BINDING (RRM_RBD_RNP MOTIFS) FAMILY PROTEIN-RELATED"/>
    <property type="match status" value="1"/>
</dbReference>
<feature type="region of interest" description="Disordered" evidence="9">
    <location>
        <begin position="536"/>
        <end position="569"/>
    </location>
</feature>
<dbReference type="InterPro" id="IPR034365">
    <property type="entry name" value="AtC3H46-like_RRM"/>
</dbReference>
<dbReference type="GO" id="GO:0003723">
    <property type="term" value="F:RNA binding"/>
    <property type="evidence" value="ECO:0007669"/>
    <property type="project" value="UniProtKB-UniRule"/>
</dbReference>
<dbReference type="Pfam" id="PF00076">
    <property type="entry name" value="RRM_1"/>
    <property type="match status" value="1"/>
</dbReference>
<feature type="domain" description="C3H1-type" evidence="11">
    <location>
        <begin position="232"/>
        <end position="259"/>
    </location>
</feature>
<dbReference type="AlphaFoldDB" id="A0A8J5W4R9"/>
<dbReference type="PROSITE" id="PS50103">
    <property type="entry name" value="ZF_C3H1"/>
    <property type="match status" value="1"/>
</dbReference>
<evidence type="ECO:0000256" key="2">
    <source>
        <dbReference type="ARBA" id="ARBA00022771"/>
    </source>
</evidence>
<dbReference type="Pfam" id="PF23182">
    <property type="entry name" value="PABC_AtC3H46"/>
    <property type="match status" value="1"/>
</dbReference>
<feature type="zinc finger region" description="C3H1-type" evidence="7">
    <location>
        <begin position="232"/>
        <end position="259"/>
    </location>
</feature>
<name>A0A8J5W4R9_ZIZPA</name>
<keyword evidence="13" id="KW-1185">Reference proteome</keyword>
<dbReference type="InterPro" id="IPR056276">
    <property type="entry name" value="AtC3H46-like_PABC-like"/>
</dbReference>
<feature type="coiled-coil region" evidence="8">
    <location>
        <begin position="494"/>
        <end position="521"/>
    </location>
</feature>
<evidence type="ECO:0000256" key="9">
    <source>
        <dbReference type="SAM" id="MobiDB-lite"/>
    </source>
</evidence>
<feature type="compositionally biased region" description="Polar residues" evidence="9">
    <location>
        <begin position="588"/>
        <end position="598"/>
    </location>
</feature>
<evidence type="ECO:0000256" key="8">
    <source>
        <dbReference type="SAM" id="Coils"/>
    </source>
</evidence>
<evidence type="ECO:0000259" key="11">
    <source>
        <dbReference type="PROSITE" id="PS50103"/>
    </source>
</evidence>
<evidence type="ECO:0000256" key="3">
    <source>
        <dbReference type="ARBA" id="ARBA00022833"/>
    </source>
</evidence>
<dbReference type="SMART" id="SM00356">
    <property type="entry name" value="ZnF_C3H1"/>
    <property type="match status" value="1"/>
</dbReference>
<protein>
    <submittedName>
        <fullName evidence="12">Uncharacterized protein</fullName>
    </submittedName>
</protein>
<feature type="compositionally biased region" description="Basic and acidic residues" evidence="9">
    <location>
        <begin position="447"/>
        <end position="461"/>
    </location>
</feature>
<keyword evidence="2 7" id="KW-0863">Zinc-finger</keyword>
<organism evidence="12 13">
    <name type="scientific">Zizania palustris</name>
    <name type="common">Northern wild rice</name>
    <dbReference type="NCBI Taxonomy" id="103762"/>
    <lineage>
        <taxon>Eukaryota</taxon>
        <taxon>Viridiplantae</taxon>
        <taxon>Streptophyta</taxon>
        <taxon>Embryophyta</taxon>
        <taxon>Tracheophyta</taxon>
        <taxon>Spermatophyta</taxon>
        <taxon>Magnoliopsida</taxon>
        <taxon>Liliopsida</taxon>
        <taxon>Poales</taxon>
        <taxon>Poaceae</taxon>
        <taxon>BOP clade</taxon>
        <taxon>Oryzoideae</taxon>
        <taxon>Oryzeae</taxon>
        <taxon>Zizaniinae</taxon>
        <taxon>Zizania</taxon>
    </lineage>
</organism>
<evidence type="ECO:0000256" key="5">
    <source>
        <dbReference type="ARBA" id="ARBA00023125"/>
    </source>
</evidence>
<dbReference type="Pfam" id="PF00642">
    <property type="entry name" value="zf-CCCH"/>
    <property type="match status" value="1"/>
</dbReference>
<evidence type="ECO:0000256" key="1">
    <source>
        <dbReference type="ARBA" id="ARBA00022723"/>
    </source>
</evidence>
<dbReference type="EMBL" id="JAAALK010000282">
    <property type="protein sequence ID" value="KAG8079293.1"/>
    <property type="molecule type" value="Genomic_DNA"/>
</dbReference>
<evidence type="ECO:0000256" key="6">
    <source>
        <dbReference type="PROSITE-ProRule" id="PRU00176"/>
    </source>
</evidence>
<comment type="caution">
    <text evidence="12">The sequence shown here is derived from an EMBL/GenBank/DDBJ whole genome shotgun (WGS) entry which is preliminary data.</text>
</comment>
<dbReference type="PANTHER" id="PTHR24009">
    <property type="entry name" value="RNA-BINDING (RRM/RBD/RNP MOTIFS)"/>
    <property type="match status" value="1"/>
</dbReference>
<dbReference type="Proteomes" id="UP000729402">
    <property type="component" value="Unassembled WGS sequence"/>
</dbReference>
<keyword evidence="3 7" id="KW-0862">Zinc</keyword>
<dbReference type="GO" id="GO:0003677">
    <property type="term" value="F:DNA binding"/>
    <property type="evidence" value="ECO:0007669"/>
    <property type="project" value="UniProtKB-KW"/>
</dbReference>
<dbReference type="SMART" id="SM00360">
    <property type="entry name" value="RRM"/>
    <property type="match status" value="1"/>
</dbReference>
<gene>
    <name evidence="12" type="ORF">GUJ93_ZPchr0007g5626</name>
</gene>
<proteinExistence type="predicted"/>
<dbReference type="FunFam" id="3.30.70.330:FF:000678">
    <property type="entry name" value="zinc finger CCCH domain-containing protein 53-like isoform X2"/>
    <property type="match status" value="1"/>
</dbReference>
<evidence type="ECO:0000313" key="13">
    <source>
        <dbReference type="Proteomes" id="UP000729402"/>
    </source>
</evidence>
<evidence type="ECO:0000256" key="7">
    <source>
        <dbReference type="PROSITE-ProRule" id="PRU00723"/>
    </source>
</evidence>
<keyword evidence="1 7" id="KW-0479">Metal-binding</keyword>
<dbReference type="InterPro" id="IPR000571">
    <property type="entry name" value="Znf_CCCH"/>
</dbReference>
<keyword evidence="4 6" id="KW-0694">RNA-binding</keyword>
<dbReference type="GO" id="GO:0008270">
    <property type="term" value="F:zinc ion binding"/>
    <property type="evidence" value="ECO:0007669"/>
    <property type="project" value="UniProtKB-KW"/>
</dbReference>
<dbReference type="InterPro" id="IPR000504">
    <property type="entry name" value="RRM_dom"/>
</dbReference>
<feature type="compositionally biased region" description="Polar residues" evidence="9">
    <location>
        <begin position="545"/>
        <end position="558"/>
    </location>
</feature>
<keyword evidence="8" id="KW-0175">Coiled coil</keyword>
<dbReference type="PROSITE" id="PS50102">
    <property type="entry name" value="RRM"/>
    <property type="match status" value="1"/>
</dbReference>
<sequence length="681" mass="72522">MDAYEATKVVFSRIQAVDPDHAAKIMGFLLIQDHGDKEMIRLAFGPEALLQTVMAKARKELGLLPASGPGTPTSVTAAAAAAHSPFMLSRQNSGRCATAPSPLSVSSPSSWAPPPVFSRSNSVSNGAAEEMVGLGEELISPSNGGGPPSPFFGAAGGDPLLDELQLQDQLAFINDGGVGAGHQMPMFDGTECRSPGAGDGGLFPYNLGWANGGPGHRRSASVSELCLGGADGLGWKPCLYYARGYCKNGSACRFVHGGHPEDGAALGGAKMDPAVVEQQCQDFLLRSKSQRLAAAFPYSPTGSLPVSPSAASKCLSLLLQQQQQQNESQRAAAAAALMLGGDEAHKFMGRPRLDRADFASMMNPGSRQIYLTFPADSTFREEDVSNYFSIYGPVHDVRIPYQQKRMFGFVTFVYPETVKLILAKGNPHFICDARVLVKPYKEKGKVPDKYRKQHQPGERVDFSSCTTPTGLDPRDTFDMHQLGARMLQHSNSANEMLLRRKLEEQQQAAELQQAIELHSRRLMGLQLLDLKSRASAVPSPIGNPFSPSQTAANTTESPPDSGELGKGSSFLLPHKMAVNGTDKEESAGDSSSPNTDSDQSAEHNLPDSPFASPTKAAAAFARHPFAPTEAEIASTGCSASYAGINNGATKHLLPSALDMPSPKPYFFPMSRLASDHGAIGM</sequence>
<dbReference type="OrthoDB" id="1897736at2759"/>
<evidence type="ECO:0000313" key="12">
    <source>
        <dbReference type="EMBL" id="KAG8079293.1"/>
    </source>
</evidence>
<dbReference type="CDD" id="cd12458">
    <property type="entry name" value="RRM_AtC3H46_like"/>
    <property type="match status" value="1"/>
</dbReference>
<evidence type="ECO:0000259" key="10">
    <source>
        <dbReference type="PROSITE" id="PS50102"/>
    </source>
</evidence>
<feature type="domain" description="RRM" evidence="10">
    <location>
        <begin position="367"/>
        <end position="443"/>
    </location>
</feature>
<feature type="region of interest" description="Disordered" evidence="9">
    <location>
        <begin position="447"/>
        <end position="477"/>
    </location>
</feature>
<evidence type="ECO:0000256" key="4">
    <source>
        <dbReference type="ARBA" id="ARBA00022884"/>
    </source>
</evidence>
<feature type="region of interest" description="Disordered" evidence="9">
    <location>
        <begin position="581"/>
        <end position="616"/>
    </location>
</feature>
<accession>A0A8J5W4R9</accession>